<proteinExistence type="predicted"/>
<gene>
    <name evidence="1" type="ORF">VNO77_07138</name>
</gene>
<sequence length="71" mass="7510">MVAACHCNQLGGGGEQGSQSAATSISKETKCKSHLLHIMEDHYEKVTAGIGALVQTVLDSNIISDRQQISI</sequence>
<keyword evidence="2" id="KW-1185">Reference proteome</keyword>
<name>A0AAN9QT95_CANGL</name>
<comment type="caution">
    <text evidence="1">The sequence shown here is derived from an EMBL/GenBank/DDBJ whole genome shotgun (WGS) entry which is preliminary data.</text>
</comment>
<protein>
    <submittedName>
        <fullName evidence="1">Uncharacterized protein</fullName>
    </submittedName>
</protein>
<evidence type="ECO:0000313" key="1">
    <source>
        <dbReference type="EMBL" id="KAK7349625.1"/>
    </source>
</evidence>
<accession>A0AAN9QT95</accession>
<reference evidence="1 2" key="1">
    <citation type="submission" date="2024-01" db="EMBL/GenBank/DDBJ databases">
        <title>The genomes of 5 underutilized Papilionoideae crops provide insights into root nodulation and disease resistanc.</title>
        <authorList>
            <person name="Jiang F."/>
        </authorList>
    </citation>
    <scope>NUCLEOTIDE SEQUENCE [LARGE SCALE GENOMIC DNA]</scope>
    <source>
        <strain evidence="1">LVBAO_FW01</strain>
        <tissue evidence="1">Leaves</tissue>
    </source>
</reference>
<evidence type="ECO:0000313" key="2">
    <source>
        <dbReference type="Proteomes" id="UP001367508"/>
    </source>
</evidence>
<dbReference type="EMBL" id="JAYMYQ010000002">
    <property type="protein sequence ID" value="KAK7349625.1"/>
    <property type="molecule type" value="Genomic_DNA"/>
</dbReference>
<dbReference type="AlphaFoldDB" id="A0AAN9QT95"/>
<organism evidence="1 2">
    <name type="scientific">Canavalia gladiata</name>
    <name type="common">Sword bean</name>
    <name type="synonym">Dolichos gladiatus</name>
    <dbReference type="NCBI Taxonomy" id="3824"/>
    <lineage>
        <taxon>Eukaryota</taxon>
        <taxon>Viridiplantae</taxon>
        <taxon>Streptophyta</taxon>
        <taxon>Embryophyta</taxon>
        <taxon>Tracheophyta</taxon>
        <taxon>Spermatophyta</taxon>
        <taxon>Magnoliopsida</taxon>
        <taxon>eudicotyledons</taxon>
        <taxon>Gunneridae</taxon>
        <taxon>Pentapetalae</taxon>
        <taxon>rosids</taxon>
        <taxon>fabids</taxon>
        <taxon>Fabales</taxon>
        <taxon>Fabaceae</taxon>
        <taxon>Papilionoideae</taxon>
        <taxon>50 kb inversion clade</taxon>
        <taxon>NPAAA clade</taxon>
        <taxon>indigoferoid/millettioid clade</taxon>
        <taxon>Phaseoleae</taxon>
        <taxon>Canavalia</taxon>
    </lineage>
</organism>
<dbReference type="Proteomes" id="UP001367508">
    <property type="component" value="Unassembled WGS sequence"/>
</dbReference>